<keyword evidence="3" id="KW-1185">Reference proteome</keyword>
<dbReference type="AlphaFoldDB" id="A0A934WQB0"/>
<proteinExistence type="predicted"/>
<dbReference type="EMBL" id="JAEQMG010000027">
    <property type="protein sequence ID" value="MBK6087338.1"/>
    <property type="molecule type" value="Genomic_DNA"/>
</dbReference>
<keyword evidence="1" id="KW-0812">Transmembrane</keyword>
<name>A0A934WQB0_9FIRM</name>
<feature type="transmembrane region" description="Helical" evidence="1">
    <location>
        <begin position="6"/>
        <end position="27"/>
    </location>
</feature>
<evidence type="ECO:0000313" key="2">
    <source>
        <dbReference type="EMBL" id="MBK6087338.1"/>
    </source>
</evidence>
<dbReference type="RefSeq" id="WP_201426647.1">
    <property type="nucleotide sequence ID" value="NZ_JAEQMG010000027.1"/>
</dbReference>
<keyword evidence="1" id="KW-1133">Transmembrane helix</keyword>
<reference evidence="2" key="1">
    <citation type="submission" date="2021-01" db="EMBL/GenBank/DDBJ databases">
        <title>Genome public.</title>
        <authorList>
            <person name="Liu C."/>
            <person name="Sun Q."/>
        </authorList>
    </citation>
    <scope>NUCLEOTIDE SEQUENCE</scope>
    <source>
        <strain evidence="2">M6</strain>
    </source>
</reference>
<keyword evidence="1" id="KW-0472">Membrane</keyword>
<gene>
    <name evidence="2" type="ORF">JKK62_01480</name>
</gene>
<dbReference type="Pfam" id="PF12669">
    <property type="entry name" value="FeoB_associated"/>
    <property type="match status" value="1"/>
</dbReference>
<dbReference type="Proteomes" id="UP000633365">
    <property type="component" value="Unassembled WGS sequence"/>
</dbReference>
<protein>
    <submittedName>
        <fullName evidence="2">FeoB-associated Cys-rich membrane protein</fullName>
    </submittedName>
</protein>
<organism evidence="2 3">
    <name type="scientific">Ruminococcus difficilis</name>
    <dbReference type="NCBI Taxonomy" id="2763069"/>
    <lineage>
        <taxon>Bacteria</taxon>
        <taxon>Bacillati</taxon>
        <taxon>Bacillota</taxon>
        <taxon>Clostridia</taxon>
        <taxon>Eubacteriales</taxon>
        <taxon>Oscillospiraceae</taxon>
        <taxon>Ruminococcus</taxon>
    </lineage>
</organism>
<evidence type="ECO:0000256" key="1">
    <source>
        <dbReference type="SAM" id="Phobius"/>
    </source>
</evidence>
<evidence type="ECO:0000313" key="3">
    <source>
        <dbReference type="Proteomes" id="UP000633365"/>
    </source>
</evidence>
<sequence length="58" mass="6158">MFTWISNNIGTIIICAVLIAIVTAIIVSMVRKKKQGKAVVCNCGNCKGCAMSGSCHKQ</sequence>
<comment type="caution">
    <text evidence="2">The sequence shown here is derived from an EMBL/GenBank/DDBJ whole genome shotgun (WGS) entry which is preliminary data.</text>
</comment>
<accession>A0A934WQB0</accession>